<dbReference type="EMBL" id="GBRH01249970">
    <property type="protein sequence ID" value="JAD47925.1"/>
    <property type="molecule type" value="Transcribed_RNA"/>
</dbReference>
<accession>A0A0A9AG40</accession>
<name>A0A0A9AG40_ARUDO</name>
<reference evidence="1" key="2">
    <citation type="journal article" date="2015" name="Data Brief">
        <title>Shoot transcriptome of the giant reed, Arundo donax.</title>
        <authorList>
            <person name="Barrero R.A."/>
            <person name="Guerrero F.D."/>
            <person name="Moolhuijzen P."/>
            <person name="Goolsby J.A."/>
            <person name="Tidwell J."/>
            <person name="Bellgard S.E."/>
            <person name="Bellgard M.I."/>
        </authorList>
    </citation>
    <scope>NUCLEOTIDE SEQUENCE</scope>
    <source>
        <tissue evidence="1">Shoot tissue taken approximately 20 cm above the soil surface</tissue>
    </source>
</reference>
<protein>
    <submittedName>
        <fullName evidence="1">Uncharacterized protein</fullName>
    </submittedName>
</protein>
<organism evidence="1">
    <name type="scientific">Arundo donax</name>
    <name type="common">Giant reed</name>
    <name type="synonym">Donax arundinaceus</name>
    <dbReference type="NCBI Taxonomy" id="35708"/>
    <lineage>
        <taxon>Eukaryota</taxon>
        <taxon>Viridiplantae</taxon>
        <taxon>Streptophyta</taxon>
        <taxon>Embryophyta</taxon>
        <taxon>Tracheophyta</taxon>
        <taxon>Spermatophyta</taxon>
        <taxon>Magnoliopsida</taxon>
        <taxon>Liliopsida</taxon>
        <taxon>Poales</taxon>
        <taxon>Poaceae</taxon>
        <taxon>PACMAD clade</taxon>
        <taxon>Arundinoideae</taxon>
        <taxon>Arundineae</taxon>
        <taxon>Arundo</taxon>
    </lineage>
</organism>
<evidence type="ECO:0000313" key="1">
    <source>
        <dbReference type="EMBL" id="JAD47925.1"/>
    </source>
</evidence>
<dbReference type="AlphaFoldDB" id="A0A0A9AG40"/>
<sequence length="36" mass="4402">MVCFCTLLPRHFDVHQCLYTYHIAKLHTFVLFMFLI</sequence>
<proteinExistence type="predicted"/>
<reference evidence="1" key="1">
    <citation type="submission" date="2014-09" db="EMBL/GenBank/DDBJ databases">
        <authorList>
            <person name="Magalhaes I.L.F."/>
            <person name="Oliveira U."/>
            <person name="Santos F.R."/>
            <person name="Vidigal T.H.D.A."/>
            <person name="Brescovit A.D."/>
            <person name="Santos A.J."/>
        </authorList>
    </citation>
    <scope>NUCLEOTIDE SEQUENCE</scope>
    <source>
        <tissue evidence="1">Shoot tissue taken approximately 20 cm above the soil surface</tissue>
    </source>
</reference>